<dbReference type="PaxDb" id="195103-CPF_2651"/>
<feature type="transmembrane region" description="Helical" evidence="9">
    <location>
        <begin position="287"/>
        <end position="305"/>
    </location>
</feature>
<dbReference type="KEGG" id="cpf:CPF_2651"/>
<dbReference type="InterPro" id="IPR000515">
    <property type="entry name" value="MetI-like"/>
</dbReference>
<evidence type="ECO:0000256" key="2">
    <source>
        <dbReference type="ARBA" id="ARBA00009047"/>
    </source>
</evidence>
<dbReference type="GO" id="GO:0015423">
    <property type="term" value="F:ABC-type maltose transporter activity"/>
    <property type="evidence" value="ECO:0007669"/>
    <property type="project" value="TreeGrafter"/>
</dbReference>
<keyword evidence="6 9" id="KW-0812">Transmembrane</keyword>
<dbReference type="eggNOG" id="COG1175">
    <property type="taxonomic scope" value="Bacteria"/>
</dbReference>
<keyword evidence="7 9" id="KW-1133">Transmembrane helix</keyword>
<accession>A0A0H2YU61</accession>
<dbReference type="Gene3D" id="1.10.3720.10">
    <property type="entry name" value="MetI-like"/>
    <property type="match status" value="1"/>
</dbReference>
<dbReference type="STRING" id="195103.CPF_2651"/>
<feature type="domain" description="ABC transmembrane type-1" evidence="11">
    <location>
        <begin position="84"/>
        <end position="306"/>
    </location>
</feature>
<evidence type="ECO:0000256" key="4">
    <source>
        <dbReference type="ARBA" id="ARBA00022475"/>
    </source>
</evidence>
<comment type="subcellular location">
    <subcellularLocation>
        <location evidence="1 9">Cell membrane</location>
        <topology evidence="1 9">Multi-pass membrane protein</topology>
    </subcellularLocation>
</comment>
<keyword evidence="8 9" id="KW-0472">Membrane</keyword>
<dbReference type="InterPro" id="IPR035906">
    <property type="entry name" value="MetI-like_sf"/>
</dbReference>
<evidence type="ECO:0000256" key="6">
    <source>
        <dbReference type="ARBA" id="ARBA00022692"/>
    </source>
</evidence>
<feature type="transmembrane region" description="Helical" evidence="9">
    <location>
        <begin position="25"/>
        <end position="49"/>
    </location>
</feature>
<dbReference type="PROSITE" id="PS50928">
    <property type="entry name" value="ABC_TM1"/>
    <property type="match status" value="1"/>
</dbReference>
<evidence type="ECO:0000256" key="1">
    <source>
        <dbReference type="ARBA" id="ARBA00004651"/>
    </source>
</evidence>
<keyword evidence="3 9" id="KW-0813">Transport</keyword>
<organism evidence="12 13">
    <name type="scientific">Clostridium perfringens (strain ATCC 13124 / DSM 756 / JCM 1290 / NCIMB 6125 / NCTC 8237 / Type A)</name>
    <dbReference type="NCBI Taxonomy" id="195103"/>
    <lineage>
        <taxon>Bacteria</taxon>
        <taxon>Bacillati</taxon>
        <taxon>Bacillota</taxon>
        <taxon>Clostridia</taxon>
        <taxon>Eubacteriales</taxon>
        <taxon>Clostridiaceae</taxon>
        <taxon>Clostridium</taxon>
    </lineage>
</organism>
<dbReference type="PANTHER" id="PTHR47314:SF1">
    <property type="entry name" value="MALTOSE_MALTODEXTRIN TRANSPORT SYSTEM PERMEASE PROTEIN MALF"/>
    <property type="match status" value="1"/>
</dbReference>
<dbReference type="GO" id="GO:0042956">
    <property type="term" value="P:maltodextrin transmembrane transport"/>
    <property type="evidence" value="ECO:0007669"/>
    <property type="project" value="TreeGrafter"/>
</dbReference>
<evidence type="ECO:0000259" key="11">
    <source>
        <dbReference type="PROSITE" id="PS50928"/>
    </source>
</evidence>
<dbReference type="PANTHER" id="PTHR47314">
    <property type="entry name" value="MALTOSE/MALTODEXTRIN TRANSPORT SYSTEM PERMEASE PROTEIN MALF"/>
    <property type="match status" value="1"/>
</dbReference>
<sequence>MQVASDRRADKKHKRLKDTIKAMPYLLPAVISIIIFTIIPIVYTIVIAFTDYTMYSQGNIKFVGFANFIEVLTGPFKEVFLPVFGWNIIFAVVSTAGTFFLGLIVAMAVNNPNIKEKSVYRAILIIPWALPATVAILSWQGLLNGSYGAINNLLLNLHLISNPIPWLTDPTWARVALIIVNIWLGFPYMMNVCLGALGAIPDSYYEAADVDGASKWLQFRKITLPSLAQISYPLLISSFAFNFNNFGSAFLITKGGPPRMATQFAGYTDILASVNYKLSTQFGRFEIASAISIIIFLILGTISYYQMKLSGQFEEVE</sequence>
<dbReference type="Proteomes" id="UP000001823">
    <property type="component" value="Chromosome"/>
</dbReference>
<comment type="similarity">
    <text evidence="2 10">Belongs to the binding-protein-dependent transport system permease family. MalFG subfamily.</text>
</comment>
<keyword evidence="4 10" id="KW-1003">Cell membrane</keyword>
<evidence type="ECO:0000256" key="3">
    <source>
        <dbReference type="ARBA" id="ARBA00022448"/>
    </source>
</evidence>
<dbReference type="SUPFAM" id="SSF160964">
    <property type="entry name" value="MalF N-terminal region-like"/>
    <property type="match status" value="1"/>
</dbReference>
<dbReference type="SUPFAM" id="SSF161098">
    <property type="entry name" value="MetI-like"/>
    <property type="match status" value="1"/>
</dbReference>
<dbReference type="Pfam" id="PF00528">
    <property type="entry name" value="BPD_transp_1"/>
    <property type="match status" value="1"/>
</dbReference>
<comment type="function">
    <text evidence="10">Part of the ABC transporter complex MalEFGK involved in maltose/maltodextrin import. Probably responsible for the translocation of the substrate across the membrane.</text>
</comment>
<dbReference type="Gene3D" id="1.20.58.370">
    <property type="entry name" value="MalF N-terminal region-like"/>
    <property type="match status" value="1"/>
</dbReference>
<dbReference type="InterPro" id="IPR035277">
    <property type="entry name" value="MalF_N"/>
</dbReference>
<feature type="transmembrane region" description="Helical" evidence="9">
    <location>
        <begin position="119"/>
        <end position="139"/>
    </location>
</feature>
<keyword evidence="5 10" id="KW-0762">Sugar transport</keyword>
<dbReference type="GO" id="GO:1990060">
    <property type="term" value="C:maltose transport complex"/>
    <property type="evidence" value="ECO:0007669"/>
    <property type="project" value="TreeGrafter"/>
</dbReference>
<dbReference type="CDD" id="cd06261">
    <property type="entry name" value="TM_PBP2"/>
    <property type="match status" value="1"/>
</dbReference>
<evidence type="ECO:0000256" key="8">
    <source>
        <dbReference type="ARBA" id="ARBA00023136"/>
    </source>
</evidence>
<evidence type="ECO:0000313" key="12">
    <source>
        <dbReference type="EMBL" id="ABG84625.1"/>
    </source>
</evidence>
<dbReference type="AlphaFoldDB" id="A0A0H2YU61"/>
<dbReference type="HOGENOM" id="CLU_016047_0_3_9"/>
<feature type="transmembrane region" description="Helical" evidence="9">
    <location>
        <begin position="84"/>
        <end position="107"/>
    </location>
</feature>
<evidence type="ECO:0000256" key="9">
    <source>
        <dbReference type="RuleBase" id="RU363032"/>
    </source>
</evidence>
<dbReference type="RefSeq" id="WP_003457841.1">
    <property type="nucleotide sequence ID" value="NC_008261.1"/>
</dbReference>
<evidence type="ECO:0000256" key="7">
    <source>
        <dbReference type="ARBA" id="ARBA00022989"/>
    </source>
</evidence>
<dbReference type="EMBL" id="CP000246">
    <property type="protein sequence ID" value="ABG84625.1"/>
    <property type="molecule type" value="Genomic_DNA"/>
</dbReference>
<protein>
    <recommendedName>
        <fullName evidence="10">Maltose/maltodextrin transport system permease protein</fullName>
    </recommendedName>
</protein>
<proteinExistence type="inferred from homology"/>
<name>A0A0H2YU61_CLOP1</name>
<keyword evidence="13" id="KW-1185">Reference proteome</keyword>
<evidence type="ECO:0000256" key="5">
    <source>
        <dbReference type="ARBA" id="ARBA00022597"/>
    </source>
</evidence>
<gene>
    <name evidence="12" type="ordered locus">CPF_2651</name>
</gene>
<reference evidence="12 13" key="1">
    <citation type="journal article" date="2006" name="Genome Res.">
        <title>Skewed genomic variability in strains of the toxigenic bacterial pathogen, Clostridium perfringens.</title>
        <authorList>
            <person name="Myers G.S."/>
            <person name="Rasko D.A."/>
            <person name="Cheung J.K."/>
            <person name="Ravel J."/>
            <person name="Seshadri R."/>
            <person name="Deboy R.T."/>
            <person name="Ren Q."/>
            <person name="Varga J."/>
            <person name="Awad M.M."/>
            <person name="Brinkac L.M."/>
            <person name="Daugherty S.C."/>
            <person name="Haft D.H."/>
            <person name="Dodson R.J."/>
            <person name="Madupu R."/>
            <person name="Nelson W.C."/>
            <person name="Rosovitz M.J."/>
            <person name="Sullivan S.A."/>
            <person name="Khouri H."/>
            <person name="Dimitrov G.I."/>
            <person name="Watkins K.L."/>
            <person name="Mulligan S."/>
            <person name="Benton J."/>
            <person name="Radune D."/>
            <person name="Fisher D.J."/>
            <person name="Atkins H.S."/>
            <person name="Hiscox T."/>
            <person name="Jost B.H."/>
            <person name="Billington S.J."/>
            <person name="Songer J.G."/>
            <person name="McClane B.A."/>
            <person name="Titball R.W."/>
            <person name="Rood J.I."/>
            <person name="Melville S.B."/>
            <person name="Paulsen I.T."/>
        </authorList>
    </citation>
    <scope>NUCLEOTIDE SEQUENCE [LARGE SCALE GENOMIC DNA]</scope>
    <source>
        <strain evidence="13">ATCC 13124 / DSM 756 / JCM 1290 / NCIMB 6125 / NCTC 8237 / S 107 / Type A</strain>
    </source>
</reference>
<evidence type="ECO:0000313" key="13">
    <source>
        <dbReference type="Proteomes" id="UP000001823"/>
    </source>
</evidence>
<evidence type="ECO:0000256" key="10">
    <source>
        <dbReference type="RuleBase" id="RU367050"/>
    </source>
</evidence>
<comment type="caution">
    <text evidence="10">Lacks conserved residue(s) required for the propagation of feature annotation.</text>
</comment>
<feature type="transmembrane region" description="Helical" evidence="9">
    <location>
        <begin position="175"/>
        <end position="201"/>
    </location>
</feature>